<dbReference type="AlphaFoldDB" id="A0A914ZI71"/>
<evidence type="ECO:0000313" key="1">
    <source>
        <dbReference type="Proteomes" id="UP000887569"/>
    </source>
</evidence>
<organism evidence="1 2">
    <name type="scientific">Parascaris univalens</name>
    <name type="common">Nematode worm</name>
    <dbReference type="NCBI Taxonomy" id="6257"/>
    <lineage>
        <taxon>Eukaryota</taxon>
        <taxon>Metazoa</taxon>
        <taxon>Ecdysozoa</taxon>
        <taxon>Nematoda</taxon>
        <taxon>Chromadorea</taxon>
        <taxon>Rhabditida</taxon>
        <taxon>Spirurina</taxon>
        <taxon>Ascaridomorpha</taxon>
        <taxon>Ascaridoidea</taxon>
        <taxon>Ascarididae</taxon>
        <taxon>Parascaris</taxon>
    </lineage>
</organism>
<evidence type="ECO:0000313" key="2">
    <source>
        <dbReference type="WBParaSite" id="PgB04_g121_t10"/>
    </source>
</evidence>
<proteinExistence type="predicted"/>
<dbReference type="Proteomes" id="UP000887569">
    <property type="component" value="Unplaced"/>
</dbReference>
<protein>
    <submittedName>
        <fullName evidence="2">Secreted protein</fullName>
    </submittedName>
</protein>
<keyword evidence="1" id="KW-1185">Reference proteome</keyword>
<reference evidence="2" key="1">
    <citation type="submission" date="2022-11" db="UniProtKB">
        <authorList>
            <consortium name="WormBaseParasite"/>
        </authorList>
    </citation>
    <scope>IDENTIFICATION</scope>
</reference>
<accession>A0A914ZI71</accession>
<sequence length="80" mass="9142">MVFARLSHASFVFDSGCRRCYTRKRKVCITCCNEVTMVESEQEERRERLTSTQLLLSQTAGSAKVTSFVPIVTVFHTFCL</sequence>
<dbReference type="WBParaSite" id="PgB04_g121_t10">
    <property type="protein sequence ID" value="PgB04_g121_t10"/>
    <property type="gene ID" value="PgB04_g121"/>
</dbReference>
<name>A0A914ZI71_PARUN</name>